<dbReference type="PANTHER" id="PTHR21666:SF270">
    <property type="entry name" value="MUREIN HYDROLASE ACTIVATOR ENVC"/>
    <property type="match status" value="1"/>
</dbReference>
<feature type="transmembrane region" description="Helical" evidence="2">
    <location>
        <begin position="20"/>
        <end position="39"/>
    </location>
</feature>
<gene>
    <name evidence="4" type="ORF">ACFOUR_08150</name>
</gene>
<dbReference type="AlphaFoldDB" id="A0ABD5NMZ4"/>
<dbReference type="Gene3D" id="2.70.70.10">
    <property type="entry name" value="Glucose Permease (Domain IIA)"/>
    <property type="match status" value="1"/>
</dbReference>
<feature type="domain" description="M23ase beta-sheet core" evidence="3">
    <location>
        <begin position="177"/>
        <end position="271"/>
    </location>
</feature>
<name>A0ABD5NMZ4_9EURY</name>
<dbReference type="CDD" id="cd12797">
    <property type="entry name" value="M23_peptidase"/>
    <property type="match status" value="1"/>
</dbReference>
<feature type="transmembrane region" description="Helical" evidence="2">
    <location>
        <begin position="59"/>
        <end position="80"/>
    </location>
</feature>
<sequence>MLGVVGFVGDVVPGLEVLSLLKLLFLFWLWPLAAILVGLGKDVVGLDDESAAPEPRDWIEMEMGTVAQLAFLFGVVLSVVNPPMARQDISQLLGSVVAIARHRGSLPGPETFDQEVDYRLPVDGSWTVVNGSPIKEWSHSWFPATQRYAYDFVITDEEGRTRPAGTDECVANYYCYDEPVLAPADGVVVTVRDGDPELGRGGGYSHPFKRSVTGNTVTISHAEGEYSCLAHLVPGSLSVAPGDRVERGQPVGRCGHSGNSSEPHLHFQLQDHPTFEFATGLPIRFDDVVSESPSVDVAADAGWDDPSAAGWRGESGLNGDGSGLNAVGDGGDGERDGDVTVSAGDGDTPETGRSQYVHVGQRVTHAPTADADEPEEGVEVADRQDGAAHRTDDGASTPSVPGVGRVVALGRVAAGLAIGGYVVLLGGIVGSSVSTVALGLAAITGLALAYLLGRWVVDDGDGRVPSISSVAGVVLAGAVVGTVAAGNLLPGTTAFVLGGALFLLGTLLYVGVWEYGRRRVFRDAVSTARGIA</sequence>
<keyword evidence="2" id="KW-1133">Transmembrane helix</keyword>
<keyword evidence="5" id="KW-1185">Reference proteome</keyword>
<dbReference type="InterPro" id="IPR016047">
    <property type="entry name" value="M23ase_b-sheet_dom"/>
</dbReference>
<feature type="compositionally biased region" description="Acidic residues" evidence="1">
    <location>
        <begin position="370"/>
        <end position="379"/>
    </location>
</feature>
<dbReference type="GeneID" id="73904044"/>
<feature type="compositionally biased region" description="Basic and acidic residues" evidence="1">
    <location>
        <begin position="380"/>
        <end position="393"/>
    </location>
</feature>
<dbReference type="Proteomes" id="UP001595846">
    <property type="component" value="Unassembled WGS sequence"/>
</dbReference>
<evidence type="ECO:0000256" key="1">
    <source>
        <dbReference type="SAM" id="MobiDB-lite"/>
    </source>
</evidence>
<comment type="caution">
    <text evidence="4">The sequence shown here is derived from an EMBL/GenBank/DDBJ whole genome shotgun (WGS) entry which is preliminary data.</text>
</comment>
<keyword evidence="2" id="KW-0812">Transmembrane</keyword>
<dbReference type="RefSeq" id="WP_382274249.1">
    <property type="nucleotide sequence ID" value="NZ_CP101824.1"/>
</dbReference>
<proteinExistence type="predicted"/>
<dbReference type="InterPro" id="IPR050570">
    <property type="entry name" value="Cell_wall_metabolism_enzyme"/>
</dbReference>
<dbReference type="Pfam" id="PF01551">
    <property type="entry name" value="Peptidase_M23"/>
    <property type="match status" value="1"/>
</dbReference>
<feature type="region of interest" description="Disordered" evidence="1">
    <location>
        <begin position="299"/>
        <end position="400"/>
    </location>
</feature>
<evidence type="ECO:0000259" key="3">
    <source>
        <dbReference type="Pfam" id="PF01551"/>
    </source>
</evidence>
<accession>A0ABD5NMZ4</accession>
<evidence type="ECO:0000313" key="5">
    <source>
        <dbReference type="Proteomes" id="UP001595846"/>
    </source>
</evidence>
<organism evidence="4 5">
    <name type="scientific">Halovivax cerinus</name>
    <dbReference type="NCBI Taxonomy" id="1487865"/>
    <lineage>
        <taxon>Archaea</taxon>
        <taxon>Methanobacteriati</taxon>
        <taxon>Methanobacteriota</taxon>
        <taxon>Stenosarchaea group</taxon>
        <taxon>Halobacteria</taxon>
        <taxon>Halobacteriales</taxon>
        <taxon>Natrialbaceae</taxon>
        <taxon>Halovivax</taxon>
    </lineage>
</organism>
<dbReference type="SUPFAM" id="SSF51261">
    <property type="entry name" value="Duplicated hybrid motif"/>
    <property type="match status" value="1"/>
</dbReference>
<evidence type="ECO:0000256" key="2">
    <source>
        <dbReference type="SAM" id="Phobius"/>
    </source>
</evidence>
<protein>
    <submittedName>
        <fullName evidence="4">Peptidoglycan DD-metalloendopeptidase family protein</fullName>
    </submittedName>
</protein>
<reference evidence="4 5" key="1">
    <citation type="journal article" date="2019" name="Int. J. Syst. Evol. Microbiol.">
        <title>The Global Catalogue of Microorganisms (GCM) 10K type strain sequencing project: providing services to taxonomists for standard genome sequencing and annotation.</title>
        <authorList>
            <consortium name="The Broad Institute Genomics Platform"/>
            <consortium name="The Broad Institute Genome Sequencing Center for Infectious Disease"/>
            <person name="Wu L."/>
            <person name="Ma J."/>
        </authorList>
    </citation>
    <scope>NUCLEOTIDE SEQUENCE [LARGE SCALE GENOMIC DNA]</scope>
    <source>
        <strain evidence="4 5">IBRC-M 10256</strain>
    </source>
</reference>
<evidence type="ECO:0000313" key="4">
    <source>
        <dbReference type="EMBL" id="MFC3958339.1"/>
    </source>
</evidence>
<dbReference type="InterPro" id="IPR011055">
    <property type="entry name" value="Dup_hybrid_motif"/>
</dbReference>
<keyword evidence="2" id="KW-0472">Membrane</keyword>
<dbReference type="PANTHER" id="PTHR21666">
    <property type="entry name" value="PEPTIDASE-RELATED"/>
    <property type="match status" value="1"/>
</dbReference>
<feature type="transmembrane region" description="Helical" evidence="2">
    <location>
        <begin position="469"/>
        <end position="488"/>
    </location>
</feature>
<feature type="transmembrane region" description="Helical" evidence="2">
    <location>
        <begin position="408"/>
        <end position="430"/>
    </location>
</feature>
<feature type="transmembrane region" description="Helical" evidence="2">
    <location>
        <begin position="436"/>
        <end position="457"/>
    </location>
</feature>
<feature type="transmembrane region" description="Helical" evidence="2">
    <location>
        <begin position="494"/>
        <end position="512"/>
    </location>
</feature>
<dbReference type="EMBL" id="JBHSAQ010000003">
    <property type="protein sequence ID" value="MFC3958339.1"/>
    <property type="molecule type" value="Genomic_DNA"/>
</dbReference>